<feature type="coiled-coil region" evidence="1">
    <location>
        <begin position="29"/>
        <end position="80"/>
    </location>
</feature>
<evidence type="ECO:0000313" key="4">
    <source>
        <dbReference type="Proteomes" id="UP000294697"/>
    </source>
</evidence>
<sequence>MSNLSRREKILLFILFVTVVFFAYYYLLYQPIQAEQQNLENQIANTQSEYTTVLSRVNQIEDLERELANLKREREERLEVVVREAEEILAAIDFFARESDVEIRSYQKGDAENGYPFTFNLEGEYFELLSFLKMLDNWDYRLVVENLSANNIQQGENLIGVTLNLFYHQSDELRDFIERAAG</sequence>
<dbReference type="AlphaFoldDB" id="A0A4R7YU66"/>
<dbReference type="RefSeq" id="WP_111572859.1">
    <property type="nucleotide sequence ID" value="NZ_QLME01000020.1"/>
</dbReference>
<dbReference type="InterPro" id="IPR007690">
    <property type="entry name" value="T2SS_GspM"/>
</dbReference>
<proteinExistence type="predicted"/>
<dbReference type="Gene3D" id="3.30.70.60">
    <property type="match status" value="1"/>
</dbReference>
<gene>
    <name evidence="3" type="ORF">C8C77_12153</name>
</gene>
<keyword evidence="1" id="KW-0175">Coiled coil</keyword>
<keyword evidence="2" id="KW-1133">Transmembrane helix</keyword>
<dbReference type="InterPro" id="IPR014717">
    <property type="entry name" value="Transl_elong_EF1B/ribsomal_bS6"/>
</dbReference>
<dbReference type="Pfam" id="PF04612">
    <property type="entry name" value="T2SSM"/>
    <property type="match status" value="1"/>
</dbReference>
<comment type="caution">
    <text evidence="3">The sequence shown here is derived from an EMBL/GenBank/DDBJ whole genome shotgun (WGS) entry which is preliminary data.</text>
</comment>
<dbReference type="GO" id="GO:0015627">
    <property type="term" value="C:type II protein secretion system complex"/>
    <property type="evidence" value="ECO:0007669"/>
    <property type="project" value="InterPro"/>
</dbReference>
<name>A0A4R7YU66_9FIRM</name>
<evidence type="ECO:0000256" key="2">
    <source>
        <dbReference type="SAM" id="Phobius"/>
    </source>
</evidence>
<keyword evidence="2" id="KW-0812">Transmembrane</keyword>
<dbReference type="EMBL" id="SODA01000021">
    <property type="protein sequence ID" value="TDW01354.1"/>
    <property type="molecule type" value="Genomic_DNA"/>
</dbReference>
<evidence type="ECO:0000256" key="1">
    <source>
        <dbReference type="SAM" id="Coils"/>
    </source>
</evidence>
<dbReference type="Proteomes" id="UP000294697">
    <property type="component" value="Unassembled WGS sequence"/>
</dbReference>
<keyword evidence="2" id="KW-0472">Membrane</keyword>
<organism evidence="3 4">
    <name type="scientific">Halanaerobium saccharolyticum</name>
    <dbReference type="NCBI Taxonomy" id="43595"/>
    <lineage>
        <taxon>Bacteria</taxon>
        <taxon>Bacillati</taxon>
        <taxon>Bacillota</taxon>
        <taxon>Clostridia</taxon>
        <taxon>Halanaerobiales</taxon>
        <taxon>Halanaerobiaceae</taxon>
        <taxon>Halanaerobium</taxon>
    </lineage>
</organism>
<dbReference type="GO" id="GO:0015628">
    <property type="term" value="P:protein secretion by the type II secretion system"/>
    <property type="evidence" value="ECO:0007669"/>
    <property type="project" value="InterPro"/>
</dbReference>
<evidence type="ECO:0000313" key="3">
    <source>
        <dbReference type="EMBL" id="TDW01354.1"/>
    </source>
</evidence>
<protein>
    <submittedName>
        <fullName evidence="3">Type IV pilus assembly protein PilO</fullName>
    </submittedName>
</protein>
<reference evidence="3 4" key="1">
    <citation type="submission" date="2019-03" db="EMBL/GenBank/DDBJ databases">
        <title>Subsurface microbial communities from deep shales in Ohio and West Virginia, USA.</title>
        <authorList>
            <person name="Wrighton K."/>
        </authorList>
    </citation>
    <scope>NUCLEOTIDE SEQUENCE [LARGE SCALE GENOMIC DNA]</scope>
    <source>
        <strain evidence="3 4">MSL9.2</strain>
    </source>
</reference>
<accession>A0A4R7YU66</accession>
<feature type="transmembrane region" description="Helical" evidence="2">
    <location>
        <begin position="12"/>
        <end position="29"/>
    </location>
</feature>
<dbReference type="OrthoDB" id="2112077at2"/>